<feature type="domain" description="ASCH" evidence="1">
    <location>
        <begin position="14"/>
        <end position="123"/>
    </location>
</feature>
<organism evidence="2 3">
    <name type="scientific">Levilactobacillus hammesii DSM 16381</name>
    <dbReference type="NCBI Taxonomy" id="1423753"/>
    <lineage>
        <taxon>Bacteria</taxon>
        <taxon>Bacillati</taxon>
        <taxon>Bacillota</taxon>
        <taxon>Bacilli</taxon>
        <taxon>Lactobacillales</taxon>
        <taxon>Lactobacillaceae</taxon>
        <taxon>Levilactobacillus</taxon>
    </lineage>
</organism>
<reference evidence="2 3" key="1">
    <citation type="journal article" date="2015" name="Genome Announc.">
        <title>Expanding the biotechnology potential of lactobacilli through comparative genomics of 213 strains and associated genera.</title>
        <authorList>
            <person name="Sun Z."/>
            <person name="Harris H.M."/>
            <person name="McCann A."/>
            <person name="Guo C."/>
            <person name="Argimon S."/>
            <person name="Zhang W."/>
            <person name="Yang X."/>
            <person name="Jeffery I.B."/>
            <person name="Cooney J.C."/>
            <person name="Kagawa T.F."/>
            <person name="Liu W."/>
            <person name="Song Y."/>
            <person name="Salvetti E."/>
            <person name="Wrobel A."/>
            <person name="Rasinkangas P."/>
            <person name="Parkhill J."/>
            <person name="Rea M.C."/>
            <person name="O'Sullivan O."/>
            <person name="Ritari J."/>
            <person name="Douillard F.P."/>
            <person name="Paul Ross R."/>
            <person name="Yang R."/>
            <person name="Briner A.E."/>
            <person name="Felis G.E."/>
            <person name="de Vos W.M."/>
            <person name="Barrangou R."/>
            <person name="Klaenhammer T.R."/>
            <person name="Caufield P.W."/>
            <person name="Cui Y."/>
            <person name="Zhang H."/>
            <person name="O'Toole P.W."/>
        </authorList>
    </citation>
    <scope>NUCLEOTIDE SEQUENCE [LARGE SCALE GENOMIC DNA]</scope>
    <source>
        <strain evidence="2 3">DSM 16381</strain>
    </source>
</reference>
<dbReference type="PATRIC" id="fig|1423753.3.peg.1444"/>
<sequence length="123" mass="13722">MDDESRVAMTKRMMHLNAAAFSTVRAGTKAIEVRLNDPKRQQLQVGDTITFVSLADSQQQVATRVVSLRVFTTFAQLYQQYPHEAVGSLATDSLAQMVAETYETYAPERERQWGALAIGVQLV</sequence>
<dbReference type="EMBL" id="AZFS01000064">
    <property type="protein sequence ID" value="KRL93503.1"/>
    <property type="molecule type" value="Genomic_DNA"/>
</dbReference>
<dbReference type="PIRSF" id="PIRSF016134">
    <property type="entry name" value="UCP016134"/>
    <property type="match status" value="1"/>
</dbReference>
<gene>
    <name evidence="2" type="ORF">FD28_GL001389</name>
</gene>
<comment type="caution">
    <text evidence="2">The sequence shown here is derived from an EMBL/GenBank/DDBJ whole genome shotgun (WGS) entry which is preliminary data.</text>
</comment>
<keyword evidence="3" id="KW-1185">Reference proteome</keyword>
<dbReference type="AlphaFoldDB" id="A0A0R1UJJ4"/>
<dbReference type="SUPFAM" id="SSF88697">
    <property type="entry name" value="PUA domain-like"/>
    <property type="match status" value="1"/>
</dbReference>
<evidence type="ECO:0000313" key="3">
    <source>
        <dbReference type="Proteomes" id="UP000051580"/>
    </source>
</evidence>
<dbReference type="InterPro" id="IPR015947">
    <property type="entry name" value="PUA-like_sf"/>
</dbReference>
<dbReference type="Proteomes" id="UP000051580">
    <property type="component" value="Unassembled WGS sequence"/>
</dbReference>
<evidence type="ECO:0000259" key="1">
    <source>
        <dbReference type="SMART" id="SM01022"/>
    </source>
</evidence>
<dbReference type="SMART" id="SM01022">
    <property type="entry name" value="ASCH"/>
    <property type="match status" value="1"/>
</dbReference>
<proteinExistence type="predicted"/>
<protein>
    <recommendedName>
        <fullName evidence="1">ASCH domain-containing protein</fullName>
    </recommendedName>
</protein>
<name>A0A0R1UJJ4_9LACO</name>
<accession>A0A0R1UJJ4</accession>
<dbReference type="InterPro" id="IPR016645">
    <property type="entry name" value="UCP016134"/>
</dbReference>
<dbReference type="CDD" id="cd06555">
    <property type="entry name" value="ASCH_PF0470_like"/>
    <property type="match status" value="1"/>
</dbReference>
<dbReference type="Pfam" id="PF04266">
    <property type="entry name" value="ASCH"/>
    <property type="match status" value="1"/>
</dbReference>
<dbReference type="Gene3D" id="2.30.130.30">
    <property type="entry name" value="Hypothetical protein"/>
    <property type="match status" value="1"/>
</dbReference>
<dbReference type="STRING" id="1423753.FD28_GL001389"/>
<evidence type="ECO:0000313" key="2">
    <source>
        <dbReference type="EMBL" id="KRL93503.1"/>
    </source>
</evidence>
<dbReference type="InterPro" id="IPR007374">
    <property type="entry name" value="ASCH_domain"/>
</dbReference>